<dbReference type="InterPro" id="IPR004875">
    <property type="entry name" value="DDE_SF_endonuclease_dom"/>
</dbReference>
<evidence type="ECO:0000313" key="3">
    <source>
        <dbReference type="EMBL" id="KIJ92954.1"/>
    </source>
</evidence>
<feature type="domain" description="HTH CENPB-type" evidence="2">
    <location>
        <begin position="53"/>
        <end position="118"/>
    </location>
</feature>
<dbReference type="Pfam" id="PF03221">
    <property type="entry name" value="HTH_Tnp_Tc5"/>
    <property type="match status" value="1"/>
</dbReference>
<dbReference type="AlphaFoldDB" id="A0A0C9WIH5"/>
<evidence type="ECO:0000256" key="1">
    <source>
        <dbReference type="ARBA" id="ARBA00023125"/>
    </source>
</evidence>
<dbReference type="Pfam" id="PF03184">
    <property type="entry name" value="DDE_1"/>
    <property type="match status" value="1"/>
</dbReference>
<name>A0A0C9WIH5_9AGAR</name>
<dbReference type="Proteomes" id="UP000054477">
    <property type="component" value="Unassembled WGS sequence"/>
</dbReference>
<evidence type="ECO:0000313" key="4">
    <source>
        <dbReference type="Proteomes" id="UP000054477"/>
    </source>
</evidence>
<sequence length="296" mass="33207">MPLEPTSPSTDILSLPQEDRIQLAINVITKAGYNTNGDQQLSTQKAADTYLVSAHVDQQNLSTAEEEVLVKWAKVQGRRGIPLTYSTLTKYALEILGKPIGESWPNQFLARHPDLKVKATMSLEKCRAKALNQTAVDGFYDVLEAVVEEFHIKPENTWNMDEKGVQQGIGAKISAIIDCDQATVYFVEDGNHELVTIIEAICADGTALIPLVIFQGVQWNLEWGRPENNPSPASVSVSPKRWTDQELGLKWLEQDFEPNTRPEALEEYRLLILDGHNSHCIYPFIKFSAKHRIIII</sequence>
<gene>
    <name evidence="3" type="ORF">K443DRAFT_125762</name>
</gene>
<accession>A0A0C9WIH5</accession>
<keyword evidence="1" id="KW-0238">DNA-binding</keyword>
<organism evidence="3 4">
    <name type="scientific">Laccaria amethystina LaAM-08-1</name>
    <dbReference type="NCBI Taxonomy" id="1095629"/>
    <lineage>
        <taxon>Eukaryota</taxon>
        <taxon>Fungi</taxon>
        <taxon>Dikarya</taxon>
        <taxon>Basidiomycota</taxon>
        <taxon>Agaricomycotina</taxon>
        <taxon>Agaricomycetes</taxon>
        <taxon>Agaricomycetidae</taxon>
        <taxon>Agaricales</taxon>
        <taxon>Agaricineae</taxon>
        <taxon>Hydnangiaceae</taxon>
        <taxon>Laccaria</taxon>
    </lineage>
</organism>
<dbReference type="EMBL" id="KN838873">
    <property type="protein sequence ID" value="KIJ92954.1"/>
    <property type="molecule type" value="Genomic_DNA"/>
</dbReference>
<reference evidence="4" key="2">
    <citation type="submission" date="2015-01" db="EMBL/GenBank/DDBJ databases">
        <title>Evolutionary Origins and Diversification of the Mycorrhizal Mutualists.</title>
        <authorList>
            <consortium name="DOE Joint Genome Institute"/>
            <consortium name="Mycorrhizal Genomics Consortium"/>
            <person name="Kohler A."/>
            <person name="Kuo A."/>
            <person name="Nagy L.G."/>
            <person name="Floudas D."/>
            <person name="Copeland A."/>
            <person name="Barry K.W."/>
            <person name="Cichocki N."/>
            <person name="Veneault-Fourrey C."/>
            <person name="LaButti K."/>
            <person name="Lindquist E.A."/>
            <person name="Lipzen A."/>
            <person name="Lundell T."/>
            <person name="Morin E."/>
            <person name="Murat C."/>
            <person name="Riley R."/>
            <person name="Ohm R."/>
            <person name="Sun H."/>
            <person name="Tunlid A."/>
            <person name="Henrissat B."/>
            <person name="Grigoriev I.V."/>
            <person name="Hibbett D.S."/>
            <person name="Martin F."/>
        </authorList>
    </citation>
    <scope>NUCLEOTIDE SEQUENCE [LARGE SCALE GENOMIC DNA]</scope>
    <source>
        <strain evidence="4">LaAM-08-1</strain>
    </source>
</reference>
<evidence type="ECO:0000259" key="2">
    <source>
        <dbReference type="PROSITE" id="PS51253"/>
    </source>
</evidence>
<dbReference type="HOGENOM" id="CLU_013929_8_0_1"/>
<protein>
    <recommendedName>
        <fullName evidence="2">HTH CENPB-type domain-containing protein</fullName>
    </recommendedName>
</protein>
<dbReference type="InterPro" id="IPR006600">
    <property type="entry name" value="HTH_CenpB_DNA-bd_dom"/>
</dbReference>
<dbReference type="OrthoDB" id="3265672at2759"/>
<dbReference type="GO" id="GO:0003677">
    <property type="term" value="F:DNA binding"/>
    <property type="evidence" value="ECO:0007669"/>
    <property type="project" value="UniProtKB-KW"/>
</dbReference>
<proteinExistence type="predicted"/>
<keyword evidence="4" id="KW-1185">Reference proteome</keyword>
<dbReference type="STRING" id="1095629.A0A0C9WIH5"/>
<dbReference type="PROSITE" id="PS51253">
    <property type="entry name" value="HTH_CENPB"/>
    <property type="match status" value="1"/>
</dbReference>
<reference evidence="3 4" key="1">
    <citation type="submission" date="2014-04" db="EMBL/GenBank/DDBJ databases">
        <authorList>
            <consortium name="DOE Joint Genome Institute"/>
            <person name="Kuo A."/>
            <person name="Kohler A."/>
            <person name="Nagy L.G."/>
            <person name="Floudas D."/>
            <person name="Copeland A."/>
            <person name="Barry K.W."/>
            <person name="Cichocki N."/>
            <person name="Veneault-Fourrey C."/>
            <person name="LaButti K."/>
            <person name="Lindquist E.A."/>
            <person name="Lipzen A."/>
            <person name="Lundell T."/>
            <person name="Morin E."/>
            <person name="Murat C."/>
            <person name="Sun H."/>
            <person name="Tunlid A."/>
            <person name="Henrissat B."/>
            <person name="Grigoriev I.V."/>
            <person name="Hibbett D.S."/>
            <person name="Martin F."/>
            <person name="Nordberg H.P."/>
            <person name="Cantor M.N."/>
            <person name="Hua S.X."/>
        </authorList>
    </citation>
    <scope>NUCLEOTIDE SEQUENCE [LARGE SCALE GENOMIC DNA]</scope>
    <source>
        <strain evidence="3 4">LaAM-08-1</strain>
    </source>
</reference>